<feature type="non-terminal residue" evidence="3">
    <location>
        <position position="131"/>
    </location>
</feature>
<dbReference type="InterPro" id="IPR050222">
    <property type="entry name" value="MATE_MdtK"/>
</dbReference>
<dbReference type="InterPro" id="IPR002528">
    <property type="entry name" value="MATE_fam"/>
</dbReference>
<comment type="caution">
    <text evidence="3">The sequence shown here is derived from an EMBL/GenBank/DDBJ whole genome shotgun (WGS) entry which is preliminary data.</text>
</comment>
<dbReference type="Pfam" id="PF01554">
    <property type="entry name" value="MatE"/>
    <property type="match status" value="1"/>
</dbReference>
<organism evidence="3">
    <name type="scientific">gut metagenome</name>
    <dbReference type="NCBI Taxonomy" id="749906"/>
    <lineage>
        <taxon>unclassified sequences</taxon>
        <taxon>metagenomes</taxon>
        <taxon>organismal metagenomes</taxon>
    </lineage>
</organism>
<keyword evidence="1" id="KW-0813">Transport</keyword>
<dbReference type="PANTHER" id="PTHR43298">
    <property type="entry name" value="MULTIDRUG RESISTANCE PROTEIN NORM-RELATED"/>
    <property type="match status" value="1"/>
</dbReference>
<dbReference type="EMBL" id="AMCI01006764">
    <property type="protein sequence ID" value="EJW93783.1"/>
    <property type="molecule type" value="Genomic_DNA"/>
</dbReference>
<gene>
    <name evidence="3" type="ORF">EVA_18109</name>
</gene>
<sequence length="131" mass="14276">MVISIFPQWGVSGAAIATTLAQLIVFLIFVRYAKNDHFLFPHVHLTQWATRQELTQMLCISGPVAAMNVLFPTYQHGDCPHGCQFWGSDAVAVQKVGSQVESISWMTADGFAAATNSFVGQNYGAGNLQRA</sequence>
<dbReference type="GO" id="GO:0005886">
    <property type="term" value="C:plasma membrane"/>
    <property type="evidence" value="ECO:0007669"/>
    <property type="project" value="TreeGrafter"/>
</dbReference>
<reference evidence="3" key="1">
    <citation type="journal article" date="2012" name="PLoS ONE">
        <title>Gene sets for utilization of primary and secondary nutrition supplies in the distal gut of endangered iberian lynx.</title>
        <authorList>
            <person name="Alcaide M."/>
            <person name="Messina E."/>
            <person name="Richter M."/>
            <person name="Bargiela R."/>
            <person name="Peplies J."/>
            <person name="Huws S.A."/>
            <person name="Newbold C.J."/>
            <person name="Golyshin P.N."/>
            <person name="Simon M.A."/>
            <person name="Lopez G."/>
            <person name="Yakimov M.M."/>
            <person name="Ferrer M."/>
        </authorList>
    </citation>
    <scope>NUCLEOTIDE SEQUENCE</scope>
</reference>
<feature type="transmembrane region" description="Helical" evidence="2">
    <location>
        <begin position="6"/>
        <end position="30"/>
    </location>
</feature>
<dbReference type="PANTHER" id="PTHR43298:SF2">
    <property type="entry name" value="FMN_FAD EXPORTER YEEO-RELATED"/>
    <property type="match status" value="1"/>
</dbReference>
<dbReference type="AlphaFoldDB" id="J9FH64"/>
<proteinExistence type="predicted"/>
<evidence type="ECO:0000256" key="2">
    <source>
        <dbReference type="SAM" id="Phobius"/>
    </source>
</evidence>
<protein>
    <submittedName>
        <fullName evidence="3">MATE efflux family protein</fullName>
    </submittedName>
</protein>
<name>J9FH64_9ZZZZ</name>
<evidence type="ECO:0000256" key="1">
    <source>
        <dbReference type="ARBA" id="ARBA00022448"/>
    </source>
</evidence>
<accession>J9FH64</accession>
<dbReference type="GO" id="GO:0042910">
    <property type="term" value="F:xenobiotic transmembrane transporter activity"/>
    <property type="evidence" value="ECO:0007669"/>
    <property type="project" value="InterPro"/>
</dbReference>
<keyword evidence="2" id="KW-0472">Membrane</keyword>
<keyword evidence="2" id="KW-1133">Transmembrane helix</keyword>
<keyword evidence="2" id="KW-0812">Transmembrane</keyword>
<dbReference type="GO" id="GO:0015297">
    <property type="term" value="F:antiporter activity"/>
    <property type="evidence" value="ECO:0007669"/>
    <property type="project" value="InterPro"/>
</dbReference>
<evidence type="ECO:0000313" key="3">
    <source>
        <dbReference type="EMBL" id="EJW93783.1"/>
    </source>
</evidence>